<dbReference type="InterPro" id="IPR045000">
    <property type="entry name" value="TR"/>
</dbReference>
<dbReference type="GO" id="GO:0016491">
    <property type="term" value="F:oxidoreductase activity"/>
    <property type="evidence" value="ECO:0007669"/>
    <property type="project" value="UniProtKB-KW"/>
</dbReference>
<dbReference type="PRINTS" id="PR00080">
    <property type="entry name" value="SDRFAMILY"/>
</dbReference>
<dbReference type="OMA" id="AVATPMW"/>
<dbReference type="PROSITE" id="PS00061">
    <property type="entry name" value="ADH_SHORT"/>
    <property type="match status" value="1"/>
</dbReference>
<organism evidence="8 9">
    <name type="scientific">Asparagus officinalis</name>
    <name type="common">Garden asparagus</name>
    <dbReference type="NCBI Taxonomy" id="4686"/>
    <lineage>
        <taxon>Eukaryota</taxon>
        <taxon>Viridiplantae</taxon>
        <taxon>Streptophyta</taxon>
        <taxon>Embryophyta</taxon>
        <taxon>Tracheophyta</taxon>
        <taxon>Spermatophyta</taxon>
        <taxon>Magnoliopsida</taxon>
        <taxon>Liliopsida</taxon>
        <taxon>Asparagales</taxon>
        <taxon>Asparagaceae</taxon>
        <taxon>Asparagoideae</taxon>
        <taxon>Asparagus</taxon>
    </lineage>
</organism>
<keyword evidence="1" id="KW-0521">NADP</keyword>
<protein>
    <recommendedName>
        <fullName evidence="7">Noroxomaritidine/norcraugsodine reductase</fullName>
    </recommendedName>
</protein>
<evidence type="ECO:0000256" key="2">
    <source>
        <dbReference type="ARBA" id="ARBA00023002"/>
    </source>
</evidence>
<dbReference type="PANTHER" id="PTHR42898">
    <property type="entry name" value="TROPINONE REDUCTASE"/>
    <property type="match status" value="1"/>
</dbReference>
<evidence type="ECO:0000256" key="4">
    <source>
        <dbReference type="ARBA" id="ARBA00050958"/>
    </source>
</evidence>
<evidence type="ECO:0000256" key="5">
    <source>
        <dbReference type="ARBA" id="ARBA00052456"/>
    </source>
</evidence>
<comment type="catalytic activity">
    <reaction evidence="4">
        <text>(10bS,4aR)-noroxomaritidine + NADPH + H(+) = (10bS,4aR)-oxomaritidine + NADP(+)</text>
        <dbReference type="Rhea" id="RHEA:63200"/>
        <dbReference type="ChEBI" id="CHEBI:15378"/>
        <dbReference type="ChEBI" id="CHEBI:57783"/>
        <dbReference type="ChEBI" id="CHEBI:58349"/>
        <dbReference type="ChEBI" id="CHEBI:133996"/>
        <dbReference type="ChEBI" id="CHEBI:146209"/>
    </reaction>
    <physiologicalReaction direction="left-to-right" evidence="4">
        <dbReference type="Rhea" id="RHEA:63201"/>
    </physiologicalReaction>
</comment>
<evidence type="ECO:0000256" key="3">
    <source>
        <dbReference type="ARBA" id="ARBA00025714"/>
    </source>
</evidence>
<keyword evidence="2" id="KW-0560">Oxidoreductase</keyword>
<dbReference type="InterPro" id="IPR020904">
    <property type="entry name" value="Sc_DH/Rdtase_CS"/>
</dbReference>
<dbReference type="SUPFAM" id="SSF51735">
    <property type="entry name" value="NAD(P)-binding Rossmann-fold domains"/>
    <property type="match status" value="1"/>
</dbReference>
<evidence type="ECO:0000313" key="9">
    <source>
        <dbReference type="Proteomes" id="UP000243459"/>
    </source>
</evidence>
<evidence type="ECO:0000256" key="7">
    <source>
        <dbReference type="ARBA" id="ARBA00069361"/>
    </source>
</evidence>
<gene>
    <name evidence="8" type="ORF">A4U43_C07F1340</name>
</gene>
<dbReference type="Gene3D" id="3.40.50.720">
    <property type="entry name" value="NAD(P)-binding Rossmann-like Domain"/>
    <property type="match status" value="1"/>
</dbReference>
<dbReference type="InterPro" id="IPR036291">
    <property type="entry name" value="NAD(P)-bd_dom_sf"/>
</dbReference>
<dbReference type="InterPro" id="IPR002347">
    <property type="entry name" value="SDR_fam"/>
</dbReference>
<dbReference type="PRINTS" id="PR00081">
    <property type="entry name" value="GDHRDH"/>
</dbReference>
<comment type="similarity">
    <text evidence="3">Belongs to the short-chain dehydrogenases/reductases (SDR) family. SDR65C subfamily.</text>
</comment>
<evidence type="ECO:0000313" key="8">
    <source>
        <dbReference type="EMBL" id="ONK62193.1"/>
    </source>
</evidence>
<sequence length="233" mass="25208">MNRHAIVEELVAFGATVHTCSSNEEKLNKCLRRWESLKLPITGSVCDVSSRQEREKLMEKVSSLFNGKLDILINNAGRALFKSSVDVTTEDYSLIMATNLEACFHLSQLAHPLLKASGAGNIVFNASIAGTIALANLSLYSATKGALVQLTKSLACEWAKDNIRTNCIGPGVIDTPLVERYEEFKSREASRTPLGRNGEPEEVAALAAFLCMPAASYISGQIIFVDGARTVNG</sequence>
<dbReference type="EMBL" id="CM007387">
    <property type="protein sequence ID" value="ONK62193.1"/>
    <property type="molecule type" value="Genomic_DNA"/>
</dbReference>
<dbReference type="Proteomes" id="UP000243459">
    <property type="component" value="Chromosome 7"/>
</dbReference>
<dbReference type="AlphaFoldDB" id="A0A5P1E8X9"/>
<name>A0A5P1E8X9_ASPOF</name>
<dbReference type="Pfam" id="PF13561">
    <property type="entry name" value="adh_short_C2"/>
    <property type="match status" value="1"/>
</dbReference>
<evidence type="ECO:0000256" key="1">
    <source>
        <dbReference type="ARBA" id="ARBA00022857"/>
    </source>
</evidence>
<comment type="catalytic activity">
    <reaction evidence="5">
        <text>(10bR,4aS)-noroxomaritidine + NADPH + H(+) = (10bR,4aS)-oxomaritidine + NADP(+)</text>
        <dbReference type="Rhea" id="RHEA:63196"/>
        <dbReference type="ChEBI" id="CHEBI:15378"/>
        <dbReference type="ChEBI" id="CHEBI:57783"/>
        <dbReference type="ChEBI" id="CHEBI:58349"/>
        <dbReference type="ChEBI" id="CHEBI:133995"/>
        <dbReference type="ChEBI" id="CHEBI:146208"/>
    </reaction>
    <physiologicalReaction direction="left-to-right" evidence="5">
        <dbReference type="Rhea" id="RHEA:63197"/>
    </physiologicalReaction>
</comment>
<reference evidence="9" key="1">
    <citation type="journal article" date="2017" name="Nat. Commun.">
        <title>The asparagus genome sheds light on the origin and evolution of a young Y chromosome.</title>
        <authorList>
            <person name="Harkess A."/>
            <person name="Zhou J."/>
            <person name="Xu C."/>
            <person name="Bowers J.E."/>
            <person name="Van der Hulst R."/>
            <person name="Ayyampalayam S."/>
            <person name="Mercati F."/>
            <person name="Riccardi P."/>
            <person name="McKain M.R."/>
            <person name="Kakrana A."/>
            <person name="Tang H."/>
            <person name="Ray J."/>
            <person name="Groenendijk J."/>
            <person name="Arikit S."/>
            <person name="Mathioni S.M."/>
            <person name="Nakano M."/>
            <person name="Shan H."/>
            <person name="Telgmann-Rauber A."/>
            <person name="Kanno A."/>
            <person name="Yue Z."/>
            <person name="Chen H."/>
            <person name="Li W."/>
            <person name="Chen Y."/>
            <person name="Xu X."/>
            <person name="Zhang Y."/>
            <person name="Luo S."/>
            <person name="Chen H."/>
            <person name="Gao J."/>
            <person name="Mao Z."/>
            <person name="Pires J.C."/>
            <person name="Luo M."/>
            <person name="Kudrna D."/>
            <person name="Wing R.A."/>
            <person name="Meyers B.C."/>
            <person name="Yi K."/>
            <person name="Kong H."/>
            <person name="Lavrijsen P."/>
            <person name="Sunseri F."/>
            <person name="Falavigna A."/>
            <person name="Ye Y."/>
            <person name="Leebens-Mack J.H."/>
            <person name="Chen G."/>
        </authorList>
    </citation>
    <scope>NUCLEOTIDE SEQUENCE [LARGE SCALE GENOMIC DNA]</scope>
    <source>
        <strain evidence="9">cv. DH0086</strain>
    </source>
</reference>
<comment type="function">
    <text evidence="6">In the Amaryllidaceae alkaloids biosynthesic pathway, catalyzes the conversion of noroxomaritidine to oxomaritidine, a precursor of haemanthamine- and crinamine-type alkaloids, promising anticancer agents. Can also, to some extent, catalyze the condensation of 3,4-dihydroxybenzaldehyde (3,4-DHBA) and tyramine to produce norbelladine, and of isovanillin and tyramine to produce 4'-O-methylnorbelladine.</text>
</comment>
<dbReference type="PANTHER" id="PTHR42898:SF6">
    <property type="entry name" value="NADP-DEPENDENT MANNITOL DEHYDROGENASE"/>
    <property type="match status" value="1"/>
</dbReference>
<keyword evidence="9" id="KW-1185">Reference proteome</keyword>
<proteinExistence type="inferred from homology"/>
<accession>A0A5P1E8X9</accession>
<dbReference type="FunFam" id="3.40.50.720:FF:000084">
    <property type="entry name" value="Short-chain dehydrogenase reductase"/>
    <property type="match status" value="1"/>
</dbReference>
<evidence type="ECO:0000256" key="6">
    <source>
        <dbReference type="ARBA" id="ARBA00055943"/>
    </source>
</evidence>
<dbReference type="Gramene" id="ONK62193">
    <property type="protein sequence ID" value="ONK62193"/>
    <property type="gene ID" value="A4U43_C07F1340"/>
</dbReference>